<gene>
    <name evidence="3" type="ORF">B0J11DRAFT_600924</name>
</gene>
<evidence type="ECO:0000313" key="3">
    <source>
        <dbReference type="EMBL" id="KAH7132399.1"/>
    </source>
</evidence>
<dbReference type="OrthoDB" id="10610360at2759"/>
<dbReference type="AlphaFoldDB" id="A0A9P9E4R7"/>
<evidence type="ECO:0000313" key="4">
    <source>
        <dbReference type="Proteomes" id="UP000700596"/>
    </source>
</evidence>
<reference evidence="3" key="1">
    <citation type="journal article" date="2021" name="Nat. Commun.">
        <title>Genetic determinants of endophytism in the Arabidopsis root mycobiome.</title>
        <authorList>
            <person name="Mesny F."/>
            <person name="Miyauchi S."/>
            <person name="Thiergart T."/>
            <person name="Pickel B."/>
            <person name="Atanasova L."/>
            <person name="Karlsson M."/>
            <person name="Huettel B."/>
            <person name="Barry K.W."/>
            <person name="Haridas S."/>
            <person name="Chen C."/>
            <person name="Bauer D."/>
            <person name="Andreopoulos W."/>
            <person name="Pangilinan J."/>
            <person name="LaButti K."/>
            <person name="Riley R."/>
            <person name="Lipzen A."/>
            <person name="Clum A."/>
            <person name="Drula E."/>
            <person name="Henrissat B."/>
            <person name="Kohler A."/>
            <person name="Grigoriev I.V."/>
            <person name="Martin F.M."/>
            <person name="Hacquard S."/>
        </authorList>
    </citation>
    <scope>NUCLEOTIDE SEQUENCE</scope>
    <source>
        <strain evidence="3">MPI-CAGE-CH-0243</strain>
    </source>
</reference>
<evidence type="ECO:0000256" key="1">
    <source>
        <dbReference type="SAM" id="MobiDB-lite"/>
    </source>
</evidence>
<organism evidence="3 4">
    <name type="scientific">Dendryphion nanum</name>
    <dbReference type="NCBI Taxonomy" id="256645"/>
    <lineage>
        <taxon>Eukaryota</taxon>
        <taxon>Fungi</taxon>
        <taxon>Dikarya</taxon>
        <taxon>Ascomycota</taxon>
        <taxon>Pezizomycotina</taxon>
        <taxon>Dothideomycetes</taxon>
        <taxon>Pleosporomycetidae</taxon>
        <taxon>Pleosporales</taxon>
        <taxon>Torulaceae</taxon>
        <taxon>Dendryphion</taxon>
    </lineage>
</organism>
<protein>
    <submittedName>
        <fullName evidence="3">Uncharacterized protein</fullName>
    </submittedName>
</protein>
<comment type="caution">
    <text evidence="3">The sequence shown here is derived from an EMBL/GenBank/DDBJ whole genome shotgun (WGS) entry which is preliminary data.</text>
</comment>
<feature type="transmembrane region" description="Helical" evidence="2">
    <location>
        <begin position="158"/>
        <end position="177"/>
    </location>
</feature>
<feature type="region of interest" description="Disordered" evidence="1">
    <location>
        <begin position="57"/>
        <end position="136"/>
    </location>
</feature>
<name>A0A9P9E4R7_9PLEO</name>
<keyword evidence="4" id="KW-1185">Reference proteome</keyword>
<dbReference type="EMBL" id="JAGMWT010000003">
    <property type="protein sequence ID" value="KAH7132399.1"/>
    <property type="molecule type" value="Genomic_DNA"/>
</dbReference>
<keyword evidence="2" id="KW-1133">Transmembrane helix</keyword>
<dbReference type="Proteomes" id="UP000700596">
    <property type="component" value="Unassembled WGS sequence"/>
</dbReference>
<keyword evidence="2" id="KW-0472">Membrane</keyword>
<accession>A0A9P9E4R7</accession>
<keyword evidence="2" id="KW-0812">Transmembrane</keyword>
<sequence>MPHGAMRRLRYAPLMFKELQEIRCTSLYRSHLFFLINLRVVSSNQHTFEIMSRRATQPPVYETRSHTRLANPKVQETRARSRSKRNTKENVEVPESTARKEIAQRTQRRTERNRSVSQNREELHSGLDRSFPRTTPERRLKSLPRYEERETSILDVPVFRIILFACLVFFLLFSSLLQRVGNIVAHSLPSMVSLQRQQLPIRLNNDLWNPYLERPGMQWKLHPNGALLIPVEDLSLYRFLPKPYDNLTLAHFGFIHQNPWRALNYKMSKDYLLTGNETREAQIRDLDDYIEHFLLGPWKEHALCSAEHKNNTQYLEQICPFASKAFKDAGDVLKSPESAARTAKKNETVLDI</sequence>
<evidence type="ECO:0000256" key="2">
    <source>
        <dbReference type="SAM" id="Phobius"/>
    </source>
</evidence>
<proteinExistence type="predicted"/>
<feature type="compositionally biased region" description="Basic and acidic residues" evidence="1">
    <location>
        <begin position="86"/>
        <end position="136"/>
    </location>
</feature>